<evidence type="ECO:0000313" key="2">
    <source>
        <dbReference type="EMBL" id="KAK5084405.1"/>
    </source>
</evidence>
<dbReference type="PANTHER" id="PTHR40132:SF1">
    <property type="entry name" value="PRE-MRNA-SPLICING FACTOR 38B"/>
    <property type="match status" value="1"/>
</dbReference>
<feature type="compositionally biased region" description="Basic and acidic residues" evidence="1">
    <location>
        <begin position="119"/>
        <end position="145"/>
    </location>
</feature>
<evidence type="ECO:0000313" key="3">
    <source>
        <dbReference type="Proteomes" id="UP001309876"/>
    </source>
</evidence>
<dbReference type="Proteomes" id="UP001309876">
    <property type="component" value="Unassembled WGS sequence"/>
</dbReference>
<gene>
    <name evidence="2" type="ORF">LTR05_005481</name>
</gene>
<dbReference type="AlphaFoldDB" id="A0AAN7YFB3"/>
<feature type="compositionally biased region" description="Basic and acidic residues" evidence="1">
    <location>
        <begin position="322"/>
        <end position="348"/>
    </location>
</feature>
<organism evidence="2 3">
    <name type="scientific">Lithohypha guttulata</name>
    <dbReference type="NCBI Taxonomy" id="1690604"/>
    <lineage>
        <taxon>Eukaryota</taxon>
        <taxon>Fungi</taxon>
        <taxon>Dikarya</taxon>
        <taxon>Ascomycota</taxon>
        <taxon>Pezizomycotina</taxon>
        <taxon>Eurotiomycetes</taxon>
        <taxon>Chaetothyriomycetidae</taxon>
        <taxon>Chaetothyriales</taxon>
        <taxon>Trichomeriaceae</taxon>
        <taxon>Lithohypha</taxon>
    </lineage>
</organism>
<proteinExistence type="predicted"/>
<accession>A0AAN7YFB3</accession>
<protein>
    <recommendedName>
        <fullName evidence="4">Pre-mRNA-splicing factor 38B</fullName>
    </recommendedName>
</protein>
<feature type="region of interest" description="Disordered" evidence="1">
    <location>
        <begin position="77"/>
        <end position="270"/>
    </location>
</feature>
<evidence type="ECO:0000256" key="1">
    <source>
        <dbReference type="SAM" id="MobiDB-lite"/>
    </source>
</evidence>
<feature type="compositionally biased region" description="Basic residues" evidence="1">
    <location>
        <begin position="159"/>
        <end position="174"/>
    </location>
</feature>
<dbReference type="EMBL" id="JAVRRJ010000005">
    <property type="protein sequence ID" value="KAK5084405.1"/>
    <property type="molecule type" value="Genomic_DNA"/>
</dbReference>
<keyword evidence="3" id="KW-1185">Reference proteome</keyword>
<name>A0AAN7YFB3_9EURO</name>
<comment type="caution">
    <text evidence="2">The sequence shown here is derived from an EMBL/GenBank/DDBJ whole genome shotgun (WGS) entry which is preliminary data.</text>
</comment>
<feature type="region of interest" description="Disordered" evidence="1">
    <location>
        <begin position="316"/>
        <end position="348"/>
    </location>
</feature>
<reference evidence="2 3" key="1">
    <citation type="submission" date="2023-08" db="EMBL/GenBank/DDBJ databases">
        <title>Black Yeasts Isolated from many extreme environments.</title>
        <authorList>
            <person name="Coleine C."/>
            <person name="Stajich J.E."/>
            <person name="Selbmann L."/>
        </authorList>
    </citation>
    <scope>NUCLEOTIDE SEQUENCE [LARGE SCALE GENOMIC DNA]</scope>
    <source>
        <strain evidence="2 3">CCFEE 5910</strain>
    </source>
</reference>
<evidence type="ECO:0008006" key="4">
    <source>
        <dbReference type="Google" id="ProtNLM"/>
    </source>
</evidence>
<dbReference type="PANTHER" id="PTHR40132">
    <property type="entry name" value="PRE-MRNA-SPLICING FACTOR 38B"/>
    <property type="match status" value="1"/>
</dbReference>
<sequence>MSLRDDDLNDDYVAKLLAEDAKKTSRKYASEGLSAFLPRRRAADAPKPNTRFLSHIVREVDHHNAVLKRKEEAEAARRLESLHATGNDGNRPRKRRRADESDKSKGKRMFRDIISAVQSEKRSSVRSDKDRQSLGNRRVEKDVHRNGLRTHYSSEGRSRSRSPKVKEYRKRLRRHESDESLSSASELDAPVHKSRSKGRDHVKVRSKGLSPPVRNLGQEDAAKGPLTSRTMPEDEVRVRGRGAYGRKAGMNDRLAENYGPSQDVSLDSAHDNDAEDWDMALEALRDRARYQKNQSSRMREAGFSEADISKWEKGLLSNADDSAERNPGDVKWSRRGEVREWDVGKPRE</sequence>